<comment type="domain">
    <text evidence="5">The PRC barrel domain binds ribosomal protein uS19.</text>
</comment>
<dbReference type="Gene3D" id="2.40.30.60">
    <property type="entry name" value="RimM"/>
    <property type="match status" value="1"/>
</dbReference>
<dbReference type="Pfam" id="PF01782">
    <property type="entry name" value="RimM"/>
    <property type="match status" value="1"/>
</dbReference>
<dbReference type="RefSeq" id="WP_263741558.1">
    <property type="nucleotide sequence ID" value="NZ_JAOWKZ010000005.1"/>
</dbReference>
<keyword evidence="9" id="KW-1185">Reference proteome</keyword>
<keyword evidence="2 5" id="KW-0690">Ribosome biogenesis</keyword>
<dbReference type="Proteomes" id="UP001652564">
    <property type="component" value="Unassembled WGS sequence"/>
</dbReference>
<feature type="domain" description="RimM N-terminal" evidence="6">
    <location>
        <begin position="7"/>
        <end position="86"/>
    </location>
</feature>
<protein>
    <recommendedName>
        <fullName evidence="5">Ribosome maturation factor RimM</fullName>
    </recommendedName>
</protein>
<evidence type="ECO:0000313" key="9">
    <source>
        <dbReference type="Proteomes" id="UP001652564"/>
    </source>
</evidence>
<evidence type="ECO:0000256" key="1">
    <source>
        <dbReference type="ARBA" id="ARBA00022490"/>
    </source>
</evidence>
<dbReference type="PANTHER" id="PTHR33692">
    <property type="entry name" value="RIBOSOME MATURATION FACTOR RIMM"/>
    <property type="match status" value="1"/>
</dbReference>
<dbReference type="NCBIfam" id="TIGR02273">
    <property type="entry name" value="16S_RimM"/>
    <property type="match status" value="1"/>
</dbReference>
<comment type="subunit">
    <text evidence="5">Binds ribosomal protein uS19.</text>
</comment>
<dbReference type="InterPro" id="IPR009000">
    <property type="entry name" value="Transl_B-barrel_sf"/>
</dbReference>
<dbReference type="InterPro" id="IPR036976">
    <property type="entry name" value="RimM_N_sf"/>
</dbReference>
<dbReference type="InterPro" id="IPR011033">
    <property type="entry name" value="PRC_barrel-like_sf"/>
</dbReference>
<dbReference type="InterPro" id="IPR011961">
    <property type="entry name" value="RimM"/>
</dbReference>
<gene>
    <name evidence="5 8" type="primary">rimM</name>
    <name evidence="8" type="ORF">OEZ71_18450</name>
</gene>
<evidence type="ECO:0000259" key="7">
    <source>
        <dbReference type="Pfam" id="PF24986"/>
    </source>
</evidence>
<comment type="caution">
    <text evidence="8">The sequence shown here is derived from an EMBL/GenBank/DDBJ whole genome shotgun (WGS) entry which is preliminary data.</text>
</comment>
<proteinExistence type="inferred from homology"/>
<dbReference type="Pfam" id="PF24986">
    <property type="entry name" value="PRC_RimM"/>
    <property type="match status" value="1"/>
</dbReference>
<keyword evidence="1 5" id="KW-0963">Cytoplasm</keyword>
<reference evidence="8 9" key="1">
    <citation type="submission" date="2022-10" db="EMBL/GenBank/DDBJ databases">
        <title>Defluviimonas sp. nov., isolated from ocean surface sediments.</title>
        <authorList>
            <person name="He W."/>
            <person name="Wang L."/>
            <person name="Zhang D.-F."/>
        </authorList>
    </citation>
    <scope>NUCLEOTIDE SEQUENCE [LARGE SCALE GENOMIC DNA]</scope>
    <source>
        <strain evidence="8 9">WL0050</strain>
    </source>
</reference>
<sequence length="168" mass="18092">MATDRVCVGAIGGAFGVRGEVRLKSYCAQPEAIAAYAPLWTEDGKRSFTLRITRSINNGFAARLSGIATKEEADALRGVELFADRSMLPSLPDDEFYHTDLIGLEVFDTCGTKIGTVRAVHNHGAGDILEIFAPGRKTALLLPFTRTVVPTVDLTAGRIIADPPEETE</sequence>
<evidence type="ECO:0000313" key="8">
    <source>
        <dbReference type="EMBL" id="MCV2874281.1"/>
    </source>
</evidence>
<dbReference type="InterPro" id="IPR002676">
    <property type="entry name" value="RimM_N"/>
</dbReference>
<evidence type="ECO:0000256" key="4">
    <source>
        <dbReference type="ARBA" id="ARBA00023186"/>
    </source>
</evidence>
<evidence type="ECO:0000256" key="5">
    <source>
        <dbReference type="HAMAP-Rule" id="MF_00014"/>
    </source>
</evidence>
<keyword evidence="4 5" id="KW-0143">Chaperone</keyword>
<dbReference type="PANTHER" id="PTHR33692:SF1">
    <property type="entry name" value="RIBOSOME MATURATION FACTOR RIMM"/>
    <property type="match status" value="1"/>
</dbReference>
<feature type="domain" description="Ribosome maturation factor RimM PRC barrel" evidence="7">
    <location>
        <begin position="99"/>
        <end position="166"/>
    </location>
</feature>
<dbReference type="EMBL" id="JAOWKZ010000005">
    <property type="protein sequence ID" value="MCV2874281.1"/>
    <property type="molecule type" value="Genomic_DNA"/>
</dbReference>
<dbReference type="SUPFAM" id="SSF50346">
    <property type="entry name" value="PRC-barrel domain"/>
    <property type="match status" value="1"/>
</dbReference>
<accession>A0ABT2ZSZ9</accession>
<name>A0ABT2ZSZ9_9RHOB</name>
<comment type="subcellular location">
    <subcellularLocation>
        <location evidence="5">Cytoplasm</location>
    </subcellularLocation>
</comment>
<dbReference type="InterPro" id="IPR056792">
    <property type="entry name" value="PRC_RimM"/>
</dbReference>
<dbReference type="SUPFAM" id="SSF50447">
    <property type="entry name" value="Translation proteins"/>
    <property type="match status" value="1"/>
</dbReference>
<dbReference type="Gene3D" id="2.30.30.240">
    <property type="entry name" value="PRC-barrel domain"/>
    <property type="match status" value="1"/>
</dbReference>
<evidence type="ECO:0000256" key="2">
    <source>
        <dbReference type="ARBA" id="ARBA00022517"/>
    </source>
</evidence>
<keyword evidence="3 5" id="KW-0698">rRNA processing</keyword>
<evidence type="ECO:0000256" key="3">
    <source>
        <dbReference type="ARBA" id="ARBA00022552"/>
    </source>
</evidence>
<evidence type="ECO:0000259" key="6">
    <source>
        <dbReference type="Pfam" id="PF01782"/>
    </source>
</evidence>
<organism evidence="8 9">
    <name type="scientific">Albidovulum litorale</name>
    <dbReference type="NCBI Taxonomy" id="2984134"/>
    <lineage>
        <taxon>Bacteria</taxon>
        <taxon>Pseudomonadati</taxon>
        <taxon>Pseudomonadota</taxon>
        <taxon>Alphaproteobacteria</taxon>
        <taxon>Rhodobacterales</taxon>
        <taxon>Paracoccaceae</taxon>
        <taxon>Albidovulum</taxon>
    </lineage>
</organism>
<dbReference type="HAMAP" id="MF_00014">
    <property type="entry name" value="Ribosome_mat_RimM"/>
    <property type="match status" value="1"/>
</dbReference>
<comment type="similarity">
    <text evidence="5">Belongs to the RimM family.</text>
</comment>
<comment type="function">
    <text evidence="5">An accessory protein needed during the final step in the assembly of 30S ribosomal subunit, possibly for assembly of the head region. Essential for efficient processing of 16S rRNA. May be needed both before and after RbfA during the maturation of 16S rRNA. It has affinity for free ribosomal 30S subunits but not for 70S ribosomes.</text>
</comment>